<evidence type="ECO:0000256" key="5">
    <source>
        <dbReference type="ARBA" id="ARBA00023136"/>
    </source>
</evidence>
<proteinExistence type="inferred from homology"/>
<dbReference type="Pfam" id="PF12221">
    <property type="entry name" value="HflK_N"/>
    <property type="match status" value="1"/>
</dbReference>
<comment type="subcellular location">
    <subcellularLocation>
        <location evidence="1">Membrane</location>
        <topology evidence="1">Single-pass membrane protein</topology>
    </subcellularLocation>
</comment>
<comment type="caution">
    <text evidence="9">The sequence shown here is derived from an EMBL/GenBank/DDBJ whole genome shotgun (WGS) entry which is preliminary data.</text>
</comment>
<evidence type="ECO:0000259" key="8">
    <source>
        <dbReference type="SMART" id="SM00244"/>
    </source>
</evidence>
<dbReference type="NCBIfam" id="TIGR01933">
    <property type="entry name" value="hflK"/>
    <property type="match status" value="1"/>
</dbReference>
<dbReference type="AlphaFoldDB" id="A0A4V2VQG3"/>
<comment type="similarity">
    <text evidence="2 6">Belongs to the band 7/mec-2 family. HflK subfamily.</text>
</comment>
<dbReference type="InterPro" id="IPR036013">
    <property type="entry name" value="Band_7/SPFH_dom_sf"/>
</dbReference>
<feature type="region of interest" description="Disordered" evidence="7">
    <location>
        <begin position="391"/>
        <end position="446"/>
    </location>
</feature>
<feature type="compositionally biased region" description="Low complexity" evidence="7">
    <location>
        <begin position="391"/>
        <end position="418"/>
    </location>
</feature>
<comment type="function">
    <text evidence="6">HflC and HflK could encode or regulate a protease.</text>
</comment>
<evidence type="ECO:0000313" key="9">
    <source>
        <dbReference type="EMBL" id="TCU94519.1"/>
    </source>
</evidence>
<keyword evidence="10" id="KW-1185">Reference proteome</keyword>
<dbReference type="Proteomes" id="UP000294692">
    <property type="component" value="Unassembled WGS sequence"/>
</dbReference>
<reference evidence="9 10" key="1">
    <citation type="submission" date="2019-03" db="EMBL/GenBank/DDBJ databases">
        <title>Genomic Encyclopedia of Type Strains, Phase IV (KMG-IV): sequencing the most valuable type-strain genomes for metagenomic binning, comparative biology and taxonomic classification.</title>
        <authorList>
            <person name="Goeker M."/>
        </authorList>
    </citation>
    <scope>NUCLEOTIDE SEQUENCE [LARGE SCALE GENOMIC DNA]</scope>
    <source>
        <strain evidence="9 10">DSM 100048</strain>
    </source>
</reference>
<dbReference type="GO" id="GO:0006508">
    <property type="term" value="P:proteolysis"/>
    <property type="evidence" value="ECO:0007669"/>
    <property type="project" value="UniProtKB-KW"/>
</dbReference>
<dbReference type="SMART" id="SM00244">
    <property type="entry name" value="PHB"/>
    <property type="match status" value="1"/>
</dbReference>
<dbReference type="OrthoDB" id="9779595at2"/>
<feature type="region of interest" description="Disordered" evidence="7">
    <location>
        <begin position="1"/>
        <end position="42"/>
    </location>
</feature>
<evidence type="ECO:0000256" key="6">
    <source>
        <dbReference type="RuleBase" id="RU364113"/>
    </source>
</evidence>
<evidence type="ECO:0000256" key="1">
    <source>
        <dbReference type="ARBA" id="ARBA00004167"/>
    </source>
</evidence>
<dbReference type="InterPro" id="IPR001107">
    <property type="entry name" value="Band_7"/>
</dbReference>
<feature type="compositionally biased region" description="Polar residues" evidence="7">
    <location>
        <begin position="419"/>
        <end position="446"/>
    </location>
</feature>
<dbReference type="CDD" id="cd03404">
    <property type="entry name" value="SPFH_HflK"/>
    <property type="match status" value="1"/>
</dbReference>
<feature type="compositionally biased region" description="Gly residues" evidence="7">
    <location>
        <begin position="61"/>
        <end position="71"/>
    </location>
</feature>
<evidence type="ECO:0000256" key="4">
    <source>
        <dbReference type="ARBA" id="ARBA00022989"/>
    </source>
</evidence>
<dbReference type="InterPro" id="IPR010201">
    <property type="entry name" value="HflK"/>
</dbReference>
<protein>
    <recommendedName>
        <fullName evidence="6">Protein HflK</fullName>
    </recommendedName>
</protein>
<dbReference type="GO" id="GO:0016020">
    <property type="term" value="C:membrane"/>
    <property type="evidence" value="ECO:0007669"/>
    <property type="project" value="UniProtKB-SubCell"/>
</dbReference>
<keyword evidence="4" id="KW-1133">Transmembrane helix</keyword>
<dbReference type="SUPFAM" id="SSF117892">
    <property type="entry name" value="Band 7/SPFH domain"/>
    <property type="match status" value="1"/>
</dbReference>
<comment type="subunit">
    <text evidence="6">HflC and HflK may interact to form a multimeric complex.</text>
</comment>
<dbReference type="Pfam" id="PF01145">
    <property type="entry name" value="Band_7"/>
    <property type="match status" value="1"/>
</dbReference>
<evidence type="ECO:0000256" key="3">
    <source>
        <dbReference type="ARBA" id="ARBA00022692"/>
    </source>
</evidence>
<gene>
    <name evidence="9" type="ORF">EV686_10972</name>
</gene>
<keyword evidence="9" id="KW-0378">Hydrolase</keyword>
<keyword evidence="5" id="KW-0472">Membrane</keyword>
<dbReference type="PANTHER" id="PTHR43327:SF2">
    <property type="entry name" value="MODULATOR OF FTSH PROTEASE HFLK"/>
    <property type="match status" value="1"/>
</dbReference>
<keyword evidence="9" id="KW-0645">Protease</keyword>
<sequence>MRPISKLFNLNDPGWGRGGGNQNGSEPPRRPGKPEGPPDLDEVWKDFNNRLGSLFGRKPGRGGGNRGGSGGPSFQAPKGSPKLFGLLAVAGVGIWLASGFMIVQEGQVAVVTQFGAYKKTLTPGLQWRLPYPIEAHQMVNLSQLRTFEVGYRGSTRNKILPESLMLTTDENIVDLQFVVQYRLSPSGAPDYLFKTAQPDESVRQAAETAMREIVGRKPMDFVLYSGRTEVAAEVQALAQGILDRYQTGIQISTVAIQNVQPPEQVQAAFDDAVKAGQDRERLINEGNAYSNHVLPEAQGRVARMREEAEAYRAKVVGDAQGDSARFLSVAEEYAKAPAVTRQRLYLSTMQEILSDSSKVMIDSEANSNMLYVPLDKLVQSVASDKAPSAPVAGAAVSSQSSSGSGNSAAPSSRAPATGLTGTSVRGASPYDSSSLQDSLSANRFSR</sequence>
<dbReference type="GO" id="GO:0008233">
    <property type="term" value="F:peptidase activity"/>
    <property type="evidence" value="ECO:0007669"/>
    <property type="project" value="UniProtKB-KW"/>
</dbReference>
<dbReference type="EMBL" id="SMBX01000009">
    <property type="protein sequence ID" value="TCU94519.1"/>
    <property type="molecule type" value="Genomic_DNA"/>
</dbReference>
<dbReference type="InterPro" id="IPR020980">
    <property type="entry name" value="Membrane_HflK_N"/>
</dbReference>
<feature type="region of interest" description="Disordered" evidence="7">
    <location>
        <begin position="54"/>
        <end position="75"/>
    </location>
</feature>
<accession>A0A4V2VQG3</accession>
<evidence type="ECO:0000313" key="10">
    <source>
        <dbReference type="Proteomes" id="UP000294692"/>
    </source>
</evidence>
<dbReference type="RefSeq" id="WP_132477815.1">
    <property type="nucleotide sequence ID" value="NZ_JBEBWM010000088.1"/>
</dbReference>
<dbReference type="PANTHER" id="PTHR43327">
    <property type="entry name" value="STOMATIN-LIKE PROTEIN 2, MITOCHONDRIAL"/>
    <property type="match status" value="1"/>
</dbReference>
<dbReference type="Gene3D" id="3.30.479.30">
    <property type="entry name" value="Band 7 domain"/>
    <property type="match status" value="1"/>
</dbReference>
<evidence type="ECO:0000256" key="2">
    <source>
        <dbReference type="ARBA" id="ARBA00006971"/>
    </source>
</evidence>
<dbReference type="InterPro" id="IPR050710">
    <property type="entry name" value="Band7/mec-2_domain"/>
</dbReference>
<organism evidence="9 10">
    <name type="scientific">Paracandidimonas soli</name>
    <dbReference type="NCBI Taxonomy" id="1917182"/>
    <lineage>
        <taxon>Bacteria</taxon>
        <taxon>Pseudomonadati</taxon>
        <taxon>Pseudomonadota</taxon>
        <taxon>Betaproteobacteria</taxon>
        <taxon>Burkholderiales</taxon>
        <taxon>Alcaligenaceae</taxon>
        <taxon>Paracandidimonas</taxon>
    </lineage>
</organism>
<feature type="domain" description="Band 7" evidence="8">
    <location>
        <begin position="98"/>
        <end position="273"/>
    </location>
</feature>
<evidence type="ECO:0000256" key="7">
    <source>
        <dbReference type="SAM" id="MobiDB-lite"/>
    </source>
</evidence>
<keyword evidence="3" id="KW-0812">Transmembrane</keyword>
<name>A0A4V2VQG3_9BURK</name>